<keyword evidence="4 10" id="KW-0812">Transmembrane</keyword>
<dbReference type="Pfam" id="PF02949">
    <property type="entry name" value="7tm_6"/>
    <property type="match status" value="1"/>
</dbReference>
<accession>A0A9J7D1I3</accession>
<dbReference type="OrthoDB" id="8185860at2759"/>
<proteinExistence type="inferred from homology"/>
<dbReference type="AlphaFoldDB" id="A0A9J7D1I3"/>
<dbReference type="KEGG" id="mde:101898735"/>
<dbReference type="Proteomes" id="UP001652621">
    <property type="component" value="Unplaced"/>
</dbReference>
<reference evidence="12" key="1">
    <citation type="submission" date="2025-08" db="UniProtKB">
        <authorList>
            <consortium name="RefSeq"/>
        </authorList>
    </citation>
    <scope>IDENTIFICATION</scope>
    <source>
        <strain evidence="12">Aabys</strain>
        <tissue evidence="12">Whole body</tissue>
    </source>
</reference>
<keyword evidence="6 10" id="KW-1133">Transmembrane helix</keyword>
<feature type="transmembrane region" description="Helical" evidence="10">
    <location>
        <begin position="70"/>
        <end position="94"/>
    </location>
</feature>
<feature type="transmembrane region" description="Helical" evidence="10">
    <location>
        <begin position="100"/>
        <end position="123"/>
    </location>
</feature>
<evidence type="ECO:0000256" key="1">
    <source>
        <dbReference type="ARBA" id="ARBA00004651"/>
    </source>
</evidence>
<dbReference type="VEuPathDB" id="VectorBase:MDOMA2_020305"/>
<keyword evidence="5 10" id="KW-0552">Olfaction</keyword>
<evidence type="ECO:0000256" key="7">
    <source>
        <dbReference type="ARBA" id="ARBA00023136"/>
    </source>
</evidence>
<dbReference type="InterPro" id="IPR004117">
    <property type="entry name" value="7tm6_olfct_rcpt"/>
</dbReference>
<dbReference type="GeneID" id="101898735"/>
<organism evidence="11 12">
    <name type="scientific">Musca domestica</name>
    <name type="common">House fly</name>
    <dbReference type="NCBI Taxonomy" id="7370"/>
    <lineage>
        <taxon>Eukaryota</taxon>
        <taxon>Metazoa</taxon>
        <taxon>Ecdysozoa</taxon>
        <taxon>Arthropoda</taxon>
        <taxon>Hexapoda</taxon>
        <taxon>Insecta</taxon>
        <taxon>Pterygota</taxon>
        <taxon>Neoptera</taxon>
        <taxon>Endopterygota</taxon>
        <taxon>Diptera</taxon>
        <taxon>Brachycera</taxon>
        <taxon>Muscomorpha</taxon>
        <taxon>Muscoidea</taxon>
        <taxon>Muscidae</taxon>
        <taxon>Musca</taxon>
    </lineage>
</organism>
<dbReference type="GO" id="GO:0005886">
    <property type="term" value="C:plasma membrane"/>
    <property type="evidence" value="ECO:0007669"/>
    <property type="project" value="UniProtKB-SubCell"/>
</dbReference>
<comment type="similarity">
    <text evidence="10">Belongs to the insect chemoreceptor superfamily. Heteromeric odorant receptor channel (TC 1.A.69) family.</text>
</comment>
<dbReference type="PANTHER" id="PTHR21137:SF42">
    <property type="entry name" value="ODORANT RECEPTOR 83A"/>
    <property type="match status" value="1"/>
</dbReference>
<protein>
    <recommendedName>
        <fullName evidence="10">Odorant receptor</fullName>
    </recommendedName>
</protein>
<keyword evidence="11" id="KW-1185">Reference proteome</keyword>
<comment type="subcellular location">
    <subcellularLocation>
        <location evidence="1 10">Cell membrane</location>
        <topology evidence="1 10">Multi-pass membrane protein</topology>
    </subcellularLocation>
</comment>
<feature type="transmembrane region" description="Helical" evidence="10">
    <location>
        <begin position="345"/>
        <end position="363"/>
    </location>
</feature>
<keyword evidence="2" id="KW-1003">Cell membrane</keyword>
<evidence type="ECO:0000313" key="12">
    <source>
        <dbReference type="RefSeq" id="XP_005189142.4"/>
    </source>
</evidence>
<evidence type="ECO:0000256" key="8">
    <source>
        <dbReference type="ARBA" id="ARBA00023170"/>
    </source>
</evidence>
<evidence type="ECO:0000256" key="5">
    <source>
        <dbReference type="ARBA" id="ARBA00022725"/>
    </source>
</evidence>
<keyword evidence="9 10" id="KW-0807">Transducer</keyword>
<evidence type="ECO:0000256" key="9">
    <source>
        <dbReference type="ARBA" id="ARBA00023224"/>
    </source>
</evidence>
<evidence type="ECO:0000256" key="4">
    <source>
        <dbReference type="ARBA" id="ARBA00022692"/>
    </source>
</evidence>
<feature type="transmembrane region" description="Helical" evidence="10">
    <location>
        <begin position="169"/>
        <end position="187"/>
    </location>
</feature>
<sequence>MSIAIRPQLLNRMHKRHHVRDNIIRIESRDKRHDLFQFIRRTMYWAAMYPMSLEHLLPQRIRYLSSFIEVFYELFLHLVCIHIVILYLCTFYLNNNSGDLELLVNCMMQTIIYVWVIGMKLYFRRMNPRPLEELMKTMNLQYRTHSIKGFTYVTMEECLIMANKWIKTYVYSCFAGAVFWLIIPITYDDRSLPLSCWYPVDYKKPIIYEIIYFLQAVAQIQVAAAFSASSGLHMTLSILLSGQYDVLFCSLKNILANVALRMQSTEQQLRKLYKLHEITSHDTNEFYCSKEKTLDVERLFDAQQLFVETSQDFRHNFRNVFKECIVHHWFILDCLKSMERFYNPIWFLKTGQAILLLCLVAFVSVKSTTTNSSFLKNLSLGQYLFLVAWEFLVICYFGEMIFYNSQRCGEAILKSPWYLCVREIKNDLLLFLLRSYRPFKLTAGRMFALNIDWYRWVITTAFSFLTLLQNMDQRDVNVST</sequence>
<dbReference type="GO" id="GO:0005549">
    <property type="term" value="F:odorant binding"/>
    <property type="evidence" value="ECO:0007669"/>
    <property type="project" value="InterPro"/>
</dbReference>
<keyword evidence="8 10" id="KW-0675">Receptor</keyword>
<evidence type="ECO:0000313" key="11">
    <source>
        <dbReference type="Proteomes" id="UP001652621"/>
    </source>
</evidence>
<keyword evidence="3 10" id="KW-0716">Sensory transduction</keyword>
<evidence type="ECO:0000256" key="6">
    <source>
        <dbReference type="ARBA" id="ARBA00022989"/>
    </source>
</evidence>
<evidence type="ECO:0000256" key="3">
    <source>
        <dbReference type="ARBA" id="ARBA00022606"/>
    </source>
</evidence>
<gene>
    <name evidence="12" type="primary">LOC101898735</name>
</gene>
<comment type="caution">
    <text evidence="10">Lacks conserved residue(s) required for the propagation of feature annotation.</text>
</comment>
<feature type="transmembrane region" description="Helical" evidence="10">
    <location>
        <begin position="207"/>
        <end position="228"/>
    </location>
</feature>
<name>A0A9J7D1I3_MUSDO</name>
<dbReference type="PANTHER" id="PTHR21137">
    <property type="entry name" value="ODORANT RECEPTOR"/>
    <property type="match status" value="1"/>
</dbReference>
<dbReference type="GO" id="GO:0004984">
    <property type="term" value="F:olfactory receptor activity"/>
    <property type="evidence" value="ECO:0007669"/>
    <property type="project" value="InterPro"/>
</dbReference>
<dbReference type="GO" id="GO:0007165">
    <property type="term" value="P:signal transduction"/>
    <property type="evidence" value="ECO:0007669"/>
    <property type="project" value="UniProtKB-KW"/>
</dbReference>
<evidence type="ECO:0000256" key="10">
    <source>
        <dbReference type="RuleBase" id="RU351113"/>
    </source>
</evidence>
<evidence type="ECO:0000256" key="2">
    <source>
        <dbReference type="ARBA" id="ARBA00022475"/>
    </source>
</evidence>
<keyword evidence="7 10" id="KW-0472">Membrane</keyword>
<dbReference type="RefSeq" id="XP_005189142.4">
    <property type="nucleotide sequence ID" value="XM_005189085.4"/>
</dbReference>
<feature type="transmembrane region" description="Helical" evidence="10">
    <location>
        <begin position="383"/>
        <end position="403"/>
    </location>
</feature>